<proteinExistence type="predicted"/>
<dbReference type="Proteomes" id="UP001605036">
    <property type="component" value="Unassembled WGS sequence"/>
</dbReference>
<organism evidence="2 3">
    <name type="scientific">Riccia fluitans</name>
    <dbReference type="NCBI Taxonomy" id="41844"/>
    <lineage>
        <taxon>Eukaryota</taxon>
        <taxon>Viridiplantae</taxon>
        <taxon>Streptophyta</taxon>
        <taxon>Embryophyta</taxon>
        <taxon>Marchantiophyta</taxon>
        <taxon>Marchantiopsida</taxon>
        <taxon>Marchantiidae</taxon>
        <taxon>Marchantiales</taxon>
        <taxon>Ricciaceae</taxon>
        <taxon>Riccia</taxon>
    </lineage>
</organism>
<gene>
    <name evidence="2" type="ORF">R1flu_015133</name>
</gene>
<name>A0ABD1YL78_9MARC</name>
<accession>A0ABD1YL78</accession>
<feature type="region of interest" description="Disordered" evidence="1">
    <location>
        <begin position="64"/>
        <end position="89"/>
    </location>
</feature>
<keyword evidence="3" id="KW-1185">Reference proteome</keyword>
<comment type="caution">
    <text evidence="2">The sequence shown here is derived from an EMBL/GenBank/DDBJ whole genome shotgun (WGS) entry which is preliminary data.</text>
</comment>
<reference evidence="2 3" key="1">
    <citation type="submission" date="2024-09" db="EMBL/GenBank/DDBJ databases">
        <title>Chromosome-scale assembly of Riccia fluitans.</title>
        <authorList>
            <person name="Paukszto L."/>
            <person name="Sawicki J."/>
            <person name="Karawczyk K."/>
            <person name="Piernik-Szablinska J."/>
            <person name="Szczecinska M."/>
            <person name="Mazdziarz M."/>
        </authorList>
    </citation>
    <scope>NUCLEOTIDE SEQUENCE [LARGE SCALE GENOMIC DNA]</scope>
    <source>
        <strain evidence="2">Rf_01</strain>
        <tissue evidence="2">Aerial parts of the thallus</tissue>
    </source>
</reference>
<evidence type="ECO:0000313" key="2">
    <source>
        <dbReference type="EMBL" id="KAL2630447.1"/>
    </source>
</evidence>
<evidence type="ECO:0000313" key="3">
    <source>
        <dbReference type="Proteomes" id="UP001605036"/>
    </source>
</evidence>
<feature type="compositionally biased region" description="Acidic residues" evidence="1">
    <location>
        <begin position="69"/>
        <end position="80"/>
    </location>
</feature>
<protein>
    <submittedName>
        <fullName evidence="2">Uncharacterized protein</fullName>
    </submittedName>
</protein>
<evidence type="ECO:0000256" key="1">
    <source>
        <dbReference type="SAM" id="MobiDB-lite"/>
    </source>
</evidence>
<dbReference type="AlphaFoldDB" id="A0ABD1YL78"/>
<sequence>MEKLRQLFQKDTSAKLRSKWDYGQYLERLQNAVTDINSNVLKAVNIFWSEVDFLACRLTGDATVPPTESEMEAGVEEEEEARPSSQAID</sequence>
<dbReference type="EMBL" id="JBHFFA010000004">
    <property type="protein sequence ID" value="KAL2630447.1"/>
    <property type="molecule type" value="Genomic_DNA"/>
</dbReference>